<accession>A0A510JI32</accession>
<keyword evidence="1" id="KW-0472">Membrane</keyword>
<sequence length="171" mass="20883">MKIDKYVDVLETMIVSLTIAFFNDFFSEILEVLFLKKNIREITVLGIYIIIYIFTEFYRKKNKNIVEYYYKLLIFQVSGSILLYFFSYSELLLFKKESFITFIILFIISELRFKVSYKFLKNFNLEKNALYLLYFCLMIFVVRVIFFLVINTELIFNQRYDIIESFKLLKR</sequence>
<dbReference type="KEGG" id="lhf:JCM16775_0758"/>
<dbReference type="EMBL" id="AP019823">
    <property type="protein sequence ID" value="BBM38051.1"/>
    <property type="molecule type" value="Genomic_DNA"/>
</dbReference>
<feature type="transmembrane region" description="Helical" evidence="1">
    <location>
        <begin position="69"/>
        <end position="87"/>
    </location>
</feature>
<keyword evidence="3" id="KW-1185">Reference proteome</keyword>
<evidence type="ECO:0000313" key="3">
    <source>
        <dbReference type="Proteomes" id="UP000321892"/>
    </source>
</evidence>
<proteinExistence type="predicted"/>
<feature type="transmembrane region" description="Helical" evidence="1">
    <location>
        <begin position="129"/>
        <end position="150"/>
    </location>
</feature>
<gene>
    <name evidence="2" type="ORF">JCM16775_0758</name>
</gene>
<dbReference type="Proteomes" id="UP000321892">
    <property type="component" value="Chromosome"/>
</dbReference>
<feature type="transmembrane region" description="Helical" evidence="1">
    <location>
        <begin position="38"/>
        <end position="57"/>
    </location>
</feature>
<evidence type="ECO:0000256" key="1">
    <source>
        <dbReference type="SAM" id="Phobius"/>
    </source>
</evidence>
<organism evidence="2 3">
    <name type="scientific">Leptotrichia hofstadii</name>
    <dbReference type="NCBI Taxonomy" id="157688"/>
    <lineage>
        <taxon>Bacteria</taxon>
        <taxon>Fusobacteriati</taxon>
        <taxon>Fusobacteriota</taxon>
        <taxon>Fusobacteriia</taxon>
        <taxon>Fusobacteriales</taxon>
        <taxon>Leptotrichiaceae</taxon>
        <taxon>Leptotrichia</taxon>
    </lineage>
</organism>
<protein>
    <submittedName>
        <fullName evidence="2">Uncharacterized protein</fullName>
    </submittedName>
</protein>
<keyword evidence="1" id="KW-1133">Transmembrane helix</keyword>
<evidence type="ECO:0000313" key="2">
    <source>
        <dbReference type="EMBL" id="BBM38051.1"/>
    </source>
</evidence>
<feature type="transmembrane region" description="Helical" evidence="1">
    <location>
        <begin position="7"/>
        <end position="26"/>
    </location>
</feature>
<dbReference type="RefSeq" id="WP_026747087.1">
    <property type="nucleotide sequence ID" value="NZ_AP019823.1"/>
</dbReference>
<dbReference type="AlphaFoldDB" id="A0A510JI32"/>
<keyword evidence="1" id="KW-0812">Transmembrane</keyword>
<reference evidence="2 3" key="1">
    <citation type="submission" date="2019-07" db="EMBL/GenBank/DDBJ databases">
        <title>Complete Genome Sequence of Leptotrichia hofstadii Strain JCM16775.</title>
        <authorList>
            <person name="Watanabe S."/>
            <person name="Cui L."/>
        </authorList>
    </citation>
    <scope>NUCLEOTIDE SEQUENCE [LARGE SCALE GENOMIC DNA]</scope>
    <source>
        <strain evidence="2 3">JCM16775</strain>
    </source>
</reference>
<feature type="transmembrane region" description="Helical" evidence="1">
    <location>
        <begin position="99"/>
        <end position="117"/>
    </location>
</feature>
<name>A0A510JI32_9FUSO</name>